<evidence type="ECO:0000313" key="2">
    <source>
        <dbReference type="EMBL" id="SED89611.1"/>
    </source>
</evidence>
<gene>
    <name evidence="2" type="ORF">SAMN05421553_3587</name>
</gene>
<dbReference type="AlphaFoldDB" id="A0A1H5EES6"/>
<dbReference type="RefSeq" id="WP_090385083.1">
    <property type="nucleotide sequence ID" value="NZ_FNSC01000001.1"/>
</dbReference>
<accession>A0A1H5EES6</accession>
<name>A0A1H5EES6_PSEAG</name>
<organism evidence="2 3">
    <name type="scientific">Pseudomonas anguilliseptica</name>
    <dbReference type="NCBI Taxonomy" id="53406"/>
    <lineage>
        <taxon>Bacteria</taxon>
        <taxon>Pseudomonadati</taxon>
        <taxon>Pseudomonadota</taxon>
        <taxon>Gammaproteobacteria</taxon>
        <taxon>Pseudomonadales</taxon>
        <taxon>Pseudomonadaceae</taxon>
        <taxon>Pseudomonas</taxon>
    </lineage>
</organism>
<dbReference type="STRING" id="53406.SAMN05421553_3587"/>
<dbReference type="PANTHER" id="PTHR45947:SF3">
    <property type="entry name" value="SULFOQUINOVOSYL TRANSFERASE SQD2"/>
    <property type="match status" value="1"/>
</dbReference>
<dbReference type="SUPFAM" id="SSF53756">
    <property type="entry name" value="UDP-Glycosyltransferase/glycogen phosphorylase"/>
    <property type="match status" value="1"/>
</dbReference>
<dbReference type="InterPro" id="IPR050194">
    <property type="entry name" value="Glycosyltransferase_grp1"/>
</dbReference>
<evidence type="ECO:0000259" key="1">
    <source>
        <dbReference type="Pfam" id="PF00534"/>
    </source>
</evidence>
<dbReference type="CDD" id="cd03801">
    <property type="entry name" value="GT4_PimA-like"/>
    <property type="match status" value="1"/>
</dbReference>
<feature type="domain" description="Glycosyl transferase family 1" evidence="1">
    <location>
        <begin position="255"/>
        <end position="343"/>
    </location>
</feature>
<dbReference type="PANTHER" id="PTHR45947">
    <property type="entry name" value="SULFOQUINOVOSYL TRANSFERASE SQD2"/>
    <property type="match status" value="1"/>
</dbReference>
<dbReference type="GO" id="GO:0016757">
    <property type="term" value="F:glycosyltransferase activity"/>
    <property type="evidence" value="ECO:0007669"/>
    <property type="project" value="InterPro"/>
</dbReference>
<sequence length="365" mass="40671">MSCAHCVVVDTIPYRGGSKIATEKALRLFIEQGGQVSVLGRDPSSWKLPGVRYWRLREWSVLVRREQGLGYFLRHGLIFIQLCALLFFKRPTVMLGASGPGNDLAIYLARWLWNVPLVQWIHGPVACSRTLGRALCLADWVFYLSSSRPSLEAALHVYAGAEVAQEYLANPRWQPICNGLARQEWPTRCQTKQVPQLFWAASLLKWKGLDVLIEALQCLPEPLPAHICYLRPAQTALSVSEICPQLPASHWYEAPNSLDALRARCNIFVSTSSQEPFGLSVLEAMAAGLAVLIPADGAYWDEHLTDGKDCLKYAPGNARALAECLLRLKHDAELRDRLGRAATLQALAYRAERVYQPVVSVLKAV</sequence>
<evidence type="ECO:0000313" key="3">
    <source>
        <dbReference type="Proteomes" id="UP000242849"/>
    </source>
</evidence>
<reference evidence="3" key="1">
    <citation type="submission" date="2016-10" db="EMBL/GenBank/DDBJ databases">
        <authorList>
            <person name="Varghese N."/>
            <person name="Submissions S."/>
        </authorList>
    </citation>
    <scope>NUCLEOTIDE SEQUENCE [LARGE SCALE GENOMIC DNA]</scope>
    <source>
        <strain evidence="3">DSM 12111</strain>
    </source>
</reference>
<proteinExistence type="predicted"/>
<dbReference type="InterPro" id="IPR001296">
    <property type="entry name" value="Glyco_trans_1"/>
</dbReference>
<dbReference type="Pfam" id="PF00534">
    <property type="entry name" value="Glycos_transf_1"/>
    <property type="match status" value="1"/>
</dbReference>
<dbReference type="Proteomes" id="UP000242849">
    <property type="component" value="Unassembled WGS sequence"/>
</dbReference>
<protein>
    <submittedName>
        <fullName evidence="2">Glycosyltransferase involved in cell wall bisynthesis</fullName>
    </submittedName>
</protein>
<dbReference type="EMBL" id="FNSC01000001">
    <property type="protein sequence ID" value="SED89611.1"/>
    <property type="molecule type" value="Genomic_DNA"/>
</dbReference>
<dbReference type="Gene3D" id="3.40.50.2000">
    <property type="entry name" value="Glycogen Phosphorylase B"/>
    <property type="match status" value="2"/>
</dbReference>
<keyword evidence="2" id="KW-0808">Transferase</keyword>
<keyword evidence="3" id="KW-1185">Reference proteome</keyword>
<dbReference type="OrthoDB" id="9802525at2"/>